<name>A0A315ZTG2_9FIRM</name>
<dbReference type="EMBL" id="UHJJ01000013">
    <property type="protein sequence ID" value="SUQ15476.1"/>
    <property type="molecule type" value="Genomic_DNA"/>
</dbReference>
<dbReference type="Gene3D" id="3.40.50.300">
    <property type="entry name" value="P-loop containing nucleotide triphosphate hydrolases"/>
    <property type="match status" value="2"/>
</dbReference>
<dbReference type="AlphaFoldDB" id="A0A315ZTG2"/>
<keyword evidence="1" id="KW-0808">Transferase</keyword>
<evidence type="ECO:0000313" key="1">
    <source>
        <dbReference type="EMBL" id="SUQ15476.1"/>
    </source>
</evidence>
<dbReference type="GO" id="GO:0016301">
    <property type="term" value="F:kinase activity"/>
    <property type="evidence" value="ECO:0007669"/>
    <property type="project" value="UniProtKB-KW"/>
</dbReference>
<reference evidence="2" key="1">
    <citation type="submission" date="2017-07" db="EMBL/GenBank/DDBJ databases">
        <authorList>
            <person name="Varghese N."/>
            <person name="Submissions S."/>
        </authorList>
    </citation>
    <scope>NUCLEOTIDE SEQUENCE [LARGE SCALE GENOMIC DNA]</scope>
    <source>
        <strain evidence="2">NLAE-zl-C134</strain>
    </source>
</reference>
<dbReference type="InterPro" id="IPR027417">
    <property type="entry name" value="P-loop_NTPase"/>
</dbReference>
<dbReference type="Pfam" id="PF13189">
    <property type="entry name" value="Cytidylate_kin2"/>
    <property type="match status" value="2"/>
</dbReference>
<accession>A0A315ZTG2</accession>
<organism evidence="1 2">
    <name type="scientific">Faecalicatena contorta</name>
    <dbReference type="NCBI Taxonomy" id="39482"/>
    <lineage>
        <taxon>Bacteria</taxon>
        <taxon>Bacillati</taxon>
        <taxon>Bacillota</taxon>
        <taxon>Clostridia</taxon>
        <taxon>Lachnospirales</taxon>
        <taxon>Lachnospiraceae</taxon>
        <taxon>Faecalicatena</taxon>
    </lineage>
</organism>
<dbReference type="Proteomes" id="UP000254051">
    <property type="component" value="Unassembled WGS sequence"/>
</dbReference>
<keyword evidence="1" id="KW-0418">Kinase</keyword>
<dbReference type="RefSeq" id="WP_109713348.1">
    <property type="nucleotide sequence ID" value="NZ_QGDS01000013.1"/>
</dbReference>
<keyword evidence="2" id="KW-1185">Reference proteome</keyword>
<evidence type="ECO:0000313" key="2">
    <source>
        <dbReference type="Proteomes" id="UP000254051"/>
    </source>
</evidence>
<dbReference type="SUPFAM" id="SSF52540">
    <property type="entry name" value="P-loop containing nucleoside triphosphate hydrolases"/>
    <property type="match status" value="1"/>
</dbReference>
<sequence>MKLVITMSRRFGTGASVIAKELSKRLDIPVYDKAYIEQQMGAHMYDTEAEAIRELAANPCIILGRCASDILKDKMNVLNIFVYADKEDRIHRIMELESLSYEDAREKVEHTDEERAAYYYEHVGKTWGDVNDYHMILDTSKLGVENCADILMQYFEKLEYI</sequence>
<dbReference type="OrthoDB" id="9781180at2"/>
<proteinExistence type="predicted"/>
<gene>
    <name evidence="1" type="ORF">SAMN05216529_11321</name>
</gene>
<protein>
    <submittedName>
        <fullName evidence="1">Cytidylate kinase</fullName>
    </submittedName>
</protein>